<accession>A0A0G1BFX8</accession>
<dbReference type="Pfam" id="PF01197">
    <property type="entry name" value="Ribosomal_L31"/>
    <property type="match status" value="1"/>
</dbReference>
<dbReference type="NCBIfam" id="NF002462">
    <property type="entry name" value="PRK01678.1"/>
    <property type="match status" value="1"/>
</dbReference>
<name>A0A0G1BFX8_9BACT</name>
<evidence type="ECO:0000313" key="4">
    <source>
        <dbReference type="EMBL" id="KKS72300.1"/>
    </source>
</evidence>
<feature type="region of interest" description="Disordered" evidence="3">
    <location>
        <begin position="131"/>
        <end position="190"/>
    </location>
</feature>
<dbReference type="InterPro" id="IPR027493">
    <property type="entry name" value="Ribosomal_bL31_B"/>
</dbReference>
<dbReference type="InterPro" id="IPR042105">
    <property type="entry name" value="Ribosomal_bL31_sf"/>
</dbReference>
<dbReference type="AlphaFoldDB" id="A0A0G1BFX8"/>
<dbReference type="PANTHER" id="PTHR33280:SF1">
    <property type="entry name" value="LARGE RIBOSOMAL SUBUNIT PROTEIN BL31C"/>
    <property type="match status" value="1"/>
</dbReference>
<evidence type="ECO:0000256" key="1">
    <source>
        <dbReference type="ARBA" id="ARBA00022980"/>
    </source>
</evidence>
<gene>
    <name evidence="4" type="ORF">UV42_C0010G0003</name>
</gene>
<evidence type="ECO:0000313" key="5">
    <source>
        <dbReference type="Proteomes" id="UP000033867"/>
    </source>
</evidence>
<feature type="compositionally biased region" description="Low complexity" evidence="3">
    <location>
        <begin position="165"/>
        <end position="179"/>
    </location>
</feature>
<proteinExistence type="predicted"/>
<dbReference type="PATRIC" id="fig|1619052.3.peg.245"/>
<dbReference type="PROSITE" id="PS01143">
    <property type="entry name" value="RIBOSOMAL_L31"/>
    <property type="match status" value="1"/>
</dbReference>
<dbReference type="InterPro" id="IPR034704">
    <property type="entry name" value="Ribosomal_bL28/bL31-like_sf"/>
</dbReference>
<dbReference type="PRINTS" id="PR01249">
    <property type="entry name" value="RIBOSOMALL31"/>
</dbReference>
<dbReference type="GO" id="GO:1990904">
    <property type="term" value="C:ribonucleoprotein complex"/>
    <property type="evidence" value="ECO:0007669"/>
    <property type="project" value="UniProtKB-KW"/>
</dbReference>
<reference evidence="4 5" key="1">
    <citation type="journal article" date="2015" name="Nature">
        <title>rRNA introns, odd ribosomes, and small enigmatic genomes across a large radiation of phyla.</title>
        <authorList>
            <person name="Brown C.T."/>
            <person name="Hug L.A."/>
            <person name="Thomas B.C."/>
            <person name="Sharon I."/>
            <person name="Castelle C.J."/>
            <person name="Singh A."/>
            <person name="Wilkins M.J."/>
            <person name="Williams K.H."/>
            <person name="Banfield J.F."/>
        </authorList>
    </citation>
    <scope>NUCLEOTIDE SEQUENCE [LARGE SCALE GENOMIC DNA]</scope>
</reference>
<comment type="caution">
    <text evidence="4">The sequence shown here is derived from an EMBL/GenBank/DDBJ whole genome shotgun (WGS) entry which is preliminary data.</text>
</comment>
<organism evidence="4 5">
    <name type="scientific">Candidatus Magasanikbacteria bacterium GW2011_GWE2_42_7</name>
    <dbReference type="NCBI Taxonomy" id="1619052"/>
    <lineage>
        <taxon>Bacteria</taxon>
        <taxon>Candidatus Magasanikiibacteriota</taxon>
    </lineage>
</organism>
<dbReference type="Gene3D" id="4.10.830.30">
    <property type="entry name" value="Ribosomal protein L31"/>
    <property type="match status" value="1"/>
</dbReference>
<sequence>MIACENRVVPRNFHENLEVIETHGQAIETISNIIISLNRSNSSVIKDMKSDIHPDVHPVVFVDTSCGAEFITRSTLSSKETRDIGGVSHFVINIEISSASHPFFTGEERFVDTTGRVDKFKEKMDRVEAAAKERKGKKAKRDAKVALKKEAEKKAKPAKKEKPAVEAPVETPVVEEAPTLEAPADDATEK</sequence>
<feature type="compositionally biased region" description="Basic and acidic residues" evidence="3">
    <location>
        <begin position="142"/>
        <end position="164"/>
    </location>
</feature>
<dbReference type="SUPFAM" id="SSF143800">
    <property type="entry name" value="L28p-like"/>
    <property type="match status" value="1"/>
</dbReference>
<dbReference type="GO" id="GO:0003735">
    <property type="term" value="F:structural constituent of ribosome"/>
    <property type="evidence" value="ECO:0007669"/>
    <property type="project" value="InterPro"/>
</dbReference>
<dbReference type="Proteomes" id="UP000033867">
    <property type="component" value="Unassembled WGS sequence"/>
</dbReference>
<evidence type="ECO:0000256" key="2">
    <source>
        <dbReference type="ARBA" id="ARBA00023274"/>
    </source>
</evidence>
<keyword evidence="1 4" id="KW-0689">Ribosomal protein</keyword>
<dbReference type="PANTHER" id="PTHR33280">
    <property type="entry name" value="50S RIBOSOMAL PROTEIN L31, CHLOROPLASTIC"/>
    <property type="match status" value="1"/>
</dbReference>
<protein>
    <submittedName>
        <fullName evidence="4">50S ribosomal protein L31</fullName>
    </submittedName>
</protein>
<dbReference type="EMBL" id="LCEK01000010">
    <property type="protein sequence ID" value="KKS72300.1"/>
    <property type="molecule type" value="Genomic_DNA"/>
</dbReference>
<evidence type="ECO:0000256" key="3">
    <source>
        <dbReference type="SAM" id="MobiDB-lite"/>
    </source>
</evidence>
<dbReference type="InterPro" id="IPR002150">
    <property type="entry name" value="Ribosomal_bL31"/>
</dbReference>
<keyword evidence="2" id="KW-0687">Ribonucleoprotein</keyword>
<dbReference type="GO" id="GO:0005840">
    <property type="term" value="C:ribosome"/>
    <property type="evidence" value="ECO:0007669"/>
    <property type="project" value="UniProtKB-KW"/>
</dbReference>
<dbReference type="NCBIfam" id="TIGR00105">
    <property type="entry name" value="L31"/>
    <property type="match status" value="1"/>
</dbReference>
<dbReference type="GO" id="GO:0006412">
    <property type="term" value="P:translation"/>
    <property type="evidence" value="ECO:0007669"/>
    <property type="project" value="InterPro"/>
</dbReference>